<dbReference type="InterPro" id="IPR051057">
    <property type="entry name" value="PI-PLC_domain"/>
</dbReference>
<evidence type="ECO:0008006" key="4">
    <source>
        <dbReference type="Google" id="ProtNLM"/>
    </source>
</evidence>
<dbReference type="EMBL" id="GL883100">
    <property type="protein sequence ID" value="EGG08428.1"/>
    <property type="molecule type" value="Genomic_DNA"/>
</dbReference>
<dbReference type="SUPFAM" id="SSF51695">
    <property type="entry name" value="PLC-like phosphodiesterases"/>
    <property type="match status" value="1"/>
</dbReference>
<accession>F4RG76</accession>
<dbReference type="Gene3D" id="3.20.20.190">
    <property type="entry name" value="Phosphatidylinositol (PI) phosphodiesterase"/>
    <property type="match status" value="1"/>
</dbReference>
<keyword evidence="3" id="KW-1185">Reference proteome</keyword>
<dbReference type="GO" id="GO:0008081">
    <property type="term" value="F:phosphoric diester hydrolase activity"/>
    <property type="evidence" value="ECO:0007669"/>
    <property type="project" value="InterPro"/>
</dbReference>
<dbReference type="AlphaFoldDB" id="F4RG76"/>
<organism evidence="3">
    <name type="scientific">Melampsora larici-populina (strain 98AG31 / pathotype 3-4-7)</name>
    <name type="common">Poplar leaf rust fungus</name>
    <dbReference type="NCBI Taxonomy" id="747676"/>
    <lineage>
        <taxon>Eukaryota</taxon>
        <taxon>Fungi</taxon>
        <taxon>Dikarya</taxon>
        <taxon>Basidiomycota</taxon>
        <taxon>Pucciniomycotina</taxon>
        <taxon>Pucciniomycetes</taxon>
        <taxon>Pucciniales</taxon>
        <taxon>Melampsoraceae</taxon>
        <taxon>Melampsora</taxon>
    </lineage>
</organism>
<dbReference type="RefSeq" id="XP_007408014.1">
    <property type="nucleotide sequence ID" value="XM_007407952.1"/>
</dbReference>
<evidence type="ECO:0000313" key="2">
    <source>
        <dbReference type="EMBL" id="EGG08428.1"/>
    </source>
</evidence>
<feature type="compositionally biased region" description="Low complexity" evidence="1">
    <location>
        <begin position="149"/>
        <end position="162"/>
    </location>
</feature>
<name>F4RG76_MELLP</name>
<dbReference type="PANTHER" id="PTHR13593:SF113">
    <property type="entry name" value="SI:DKEY-266F7.9"/>
    <property type="match status" value="1"/>
</dbReference>
<dbReference type="HOGENOM" id="CLU_389857_0_0_1"/>
<dbReference type="OrthoDB" id="1046782at2759"/>
<dbReference type="VEuPathDB" id="FungiDB:MELLADRAFT_84590"/>
<gene>
    <name evidence="2" type="ORF">MELLADRAFT_84590</name>
</gene>
<dbReference type="InParanoid" id="F4RG76"/>
<evidence type="ECO:0000256" key="1">
    <source>
        <dbReference type="SAM" id="MobiDB-lite"/>
    </source>
</evidence>
<sequence length="850" mass="94520">MVENTSNRSSSKPSLGNLTIGTSIVLDISSPTPIQPNRPSLFEDREICVDPEGITKDSTTTSFELDSLSTALPRARKESSPSRLRKIASSIFLRPSHARTQSETLFDSEESSGGDGTSTIVDEENLFGGYTRADGREANHDHLDHSRKSSSSSLYPSPANSPRLNGHKSIASLASASLMMGALQPAIPTVKIAASLQIENQTGWTIQMVQWPTKTKRRGKTSYLLSHFRGNYFDESSIPPMSEKLQGPLIEIGIIPQLGRLKSRKAPSGWIYFDIMKPDGYVLHLQCYIKLDRSGHVITALIGRFDLDSSTDKPMPSGLLGTAEVSGINPALVTYRLTTANLINAENTVDDTPFKPLIMVPTKGITLSSYVSHPFVTVSFRAGKDGRYHEGSPIFCLRSTSSSSTTCPQSIGDNQPLEWPSVSSEGDKRLPLASTSESKSIFLPELNLSLAYGFHDSRMGKRHSMYAYVTPHYSTWLGDLIASDARWLEVPFSRLVLQGSHDSGMFTPLNPGFVEMITRMKLDSSIGSFMVDHGMTFVHVLTRLLKTFNIDLENAICNVANTQKDHFYDQLRSGARFFDFRPGYCFHECVNGEKGKIHHQHACVPGYEYESALIETFKFLALHPKEIVVFELKSDGFIARKTTWRKDSIPVPSMIPTRQALSLAVEEARAEATLLEPKVKRIKVGGPSDLDRPIGKLLTEGVRLIIIHRMGEEPEQGWDWIRDDSYDHVSYDTDRPEPILNALSRTYVRNSVSQSSDRLDQNKPLPGTIYQLQATPTKSISDDIATSLTYSKASSLLVYTKATVDPHTYRWIRERHFVEPGLVVLLNDFVDPVLTEHAIEKSKIRAGLYT</sequence>
<dbReference type="eggNOG" id="KOG4306">
    <property type="taxonomic scope" value="Eukaryota"/>
</dbReference>
<protein>
    <recommendedName>
        <fullName evidence="4">PLC-like phosphodiesterase</fullName>
    </recommendedName>
</protein>
<dbReference type="GeneID" id="18933539"/>
<evidence type="ECO:0000313" key="3">
    <source>
        <dbReference type="Proteomes" id="UP000001072"/>
    </source>
</evidence>
<dbReference type="GO" id="GO:0006629">
    <property type="term" value="P:lipid metabolic process"/>
    <property type="evidence" value="ECO:0007669"/>
    <property type="project" value="InterPro"/>
</dbReference>
<reference evidence="3" key="1">
    <citation type="journal article" date="2011" name="Proc. Natl. Acad. Sci. U.S.A.">
        <title>Obligate biotrophy features unraveled by the genomic analysis of rust fungi.</title>
        <authorList>
            <person name="Duplessis S."/>
            <person name="Cuomo C.A."/>
            <person name="Lin Y.-C."/>
            <person name="Aerts A."/>
            <person name="Tisserant E."/>
            <person name="Veneault-Fourrey C."/>
            <person name="Joly D.L."/>
            <person name="Hacquard S."/>
            <person name="Amselem J."/>
            <person name="Cantarel B.L."/>
            <person name="Chiu R."/>
            <person name="Coutinho P.M."/>
            <person name="Feau N."/>
            <person name="Field M."/>
            <person name="Frey P."/>
            <person name="Gelhaye E."/>
            <person name="Goldberg J."/>
            <person name="Grabherr M.G."/>
            <person name="Kodira C.D."/>
            <person name="Kohler A."/>
            <person name="Kuees U."/>
            <person name="Lindquist E.A."/>
            <person name="Lucas S.M."/>
            <person name="Mago R."/>
            <person name="Mauceli E."/>
            <person name="Morin E."/>
            <person name="Murat C."/>
            <person name="Pangilinan J.L."/>
            <person name="Park R."/>
            <person name="Pearson M."/>
            <person name="Quesneville H."/>
            <person name="Rouhier N."/>
            <person name="Sakthikumar S."/>
            <person name="Salamov A.A."/>
            <person name="Schmutz J."/>
            <person name="Selles B."/>
            <person name="Shapiro H."/>
            <person name="Tanguay P."/>
            <person name="Tuskan G.A."/>
            <person name="Henrissat B."/>
            <person name="Van de Peer Y."/>
            <person name="Rouze P."/>
            <person name="Ellis J.G."/>
            <person name="Dodds P.N."/>
            <person name="Schein J.E."/>
            <person name="Zhong S."/>
            <person name="Hamelin R.C."/>
            <person name="Grigoriev I.V."/>
            <person name="Szabo L.J."/>
            <person name="Martin F."/>
        </authorList>
    </citation>
    <scope>NUCLEOTIDE SEQUENCE [LARGE SCALE GENOMIC DNA]</scope>
    <source>
        <strain evidence="3">98AG31 / pathotype 3-4-7</strain>
    </source>
</reference>
<feature type="region of interest" description="Disordered" evidence="1">
    <location>
        <begin position="400"/>
        <end position="423"/>
    </location>
</feature>
<dbReference type="InterPro" id="IPR017946">
    <property type="entry name" value="PLC-like_Pdiesterase_TIM-brl"/>
</dbReference>
<feature type="region of interest" description="Disordered" evidence="1">
    <location>
        <begin position="100"/>
        <end position="163"/>
    </location>
</feature>
<dbReference type="Proteomes" id="UP000001072">
    <property type="component" value="Unassembled WGS sequence"/>
</dbReference>
<feature type="compositionally biased region" description="Basic and acidic residues" evidence="1">
    <location>
        <begin position="133"/>
        <end position="147"/>
    </location>
</feature>
<dbReference type="PANTHER" id="PTHR13593">
    <property type="match status" value="1"/>
</dbReference>
<dbReference type="KEGG" id="mlr:MELLADRAFT_84590"/>
<proteinExistence type="predicted"/>